<dbReference type="Proteomes" id="UP000663838">
    <property type="component" value="Unassembled WGS sequence"/>
</dbReference>
<proteinExistence type="predicted"/>
<dbReference type="Proteomes" id="UP000663851">
    <property type="component" value="Unassembled WGS sequence"/>
</dbReference>
<dbReference type="Proteomes" id="UP000663833">
    <property type="component" value="Unassembled WGS sequence"/>
</dbReference>
<dbReference type="EMBL" id="CAJOBO010000773">
    <property type="protein sequence ID" value="CAF4287259.1"/>
    <property type="molecule type" value="Genomic_DNA"/>
</dbReference>
<dbReference type="Proteomes" id="UP000663865">
    <property type="component" value="Unassembled WGS sequence"/>
</dbReference>
<protein>
    <submittedName>
        <fullName evidence="1">Uncharacterized protein</fullName>
    </submittedName>
</protein>
<evidence type="ECO:0000313" key="8">
    <source>
        <dbReference type="EMBL" id="CAF4859422.1"/>
    </source>
</evidence>
<evidence type="ECO:0000313" key="5">
    <source>
        <dbReference type="EMBL" id="CAF4228554.1"/>
    </source>
</evidence>
<keyword evidence="10" id="KW-1185">Reference proteome</keyword>
<evidence type="ECO:0000313" key="4">
    <source>
        <dbReference type="EMBL" id="CAF3508567.1"/>
    </source>
</evidence>
<dbReference type="EMBL" id="CAJOBS010003545">
    <property type="protein sequence ID" value="CAF4859422.1"/>
    <property type="molecule type" value="Genomic_DNA"/>
</dbReference>
<dbReference type="EMBL" id="CAJNYT010002961">
    <property type="protein sequence ID" value="CAF3508567.1"/>
    <property type="molecule type" value="Genomic_DNA"/>
</dbReference>
<dbReference type="EMBL" id="CAJOBP010000857">
    <property type="protein sequence ID" value="CAF4228554.1"/>
    <property type="molecule type" value="Genomic_DNA"/>
</dbReference>
<dbReference type="Proteomes" id="UP000663873">
    <property type="component" value="Unassembled WGS sequence"/>
</dbReference>
<name>A0A817U8S1_9BILA</name>
<dbReference type="EMBL" id="CAJOBR010002003">
    <property type="protein sequence ID" value="CAF4650634.1"/>
    <property type="molecule type" value="Genomic_DNA"/>
</dbReference>
<gene>
    <name evidence="4" type="ORF">GRG538_LOCUS18049</name>
    <name evidence="6" type="ORF">HFQ381_LOCUS12673</name>
    <name evidence="3" type="ORF">KIK155_LOCUS14884</name>
    <name evidence="2" type="ORF">LUA448_LOCUS12296</name>
    <name evidence="7" type="ORF">QYT958_LOCUS14796</name>
    <name evidence="1" type="ORF">TIS948_LOCUS20440</name>
    <name evidence="8" type="ORF">TOA249_LOCUS27566</name>
    <name evidence="5" type="ORF">UJA718_LOCUS8184</name>
</gene>
<dbReference type="Proteomes" id="UP000663825">
    <property type="component" value="Unassembled WGS sequence"/>
</dbReference>
<dbReference type="OrthoDB" id="10060375at2759"/>
<evidence type="ECO:0000313" key="10">
    <source>
        <dbReference type="Proteomes" id="UP000663873"/>
    </source>
</evidence>
<evidence type="ECO:0000313" key="6">
    <source>
        <dbReference type="EMBL" id="CAF4287259.1"/>
    </source>
</evidence>
<sequence length="113" mass="13154">MIEKSKSYSPEEFNQKESTLNKINNSSEFIPASTILHGILLYVDINVNLTNITINQEQQLAFLLSSLVKQVFHIPVETLYLFRDIHSGRIVLNSNRSLFYNIRYLNKYSLLMN</sequence>
<evidence type="ECO:0000313" key="2">
    <source>
        <dbReference type="EMBL" id="CAF3342718.1"/>
    </source>
</evidence>
<evidence type="ECO:0000313" key="9">
    <source>
        <dbReference type="Proteomes" id="UP000663825"/>
    </source>
</evidence>
<evidence type="ECO:0000313" key="1">
    <source>
        <dbReference type="EMBL" id="CAF3323596.1"/>
    </source>
</evidence>
<evidence type="ECO:0000313" key="7">
    <source>
        <dbReference type="EMBL" id="CAF4650634.1"/>
    </source>
</evidence>
<dbReference type="EMBL" id="CAJNYD010001524">
    <property type="protein sequence ID" value="CAF3342718.1"/>
    <property type="molecule type" value="Genomic_DNA"/>
</dbReference>
<dbReference type="Proteomes" id="UP000663872">
    <property type="component" value="Unassembled WGS sequence"/>
</dbReference>
<dbReference type="EMBL" id="CAJNYV010002573">
    <property type="protein sequence ID" value="CAF3486984.1"/>
    <property type="molecule type" value="Genomic_DNA"/>
</dbReference>
<dbReference type="EMBL" id="CAJNXB010003550">
    <property type="protein sequence ID" value="CAF3323596.1"/>
    <property type="molecule type" value="Genomic_DNA"/>
</dbReference>
<dbReference type="AlphaFoldDB" id="A0A817U8S1"/>
<reference evidence="1" key="1">
    <citation type="submission" date="2021-02" db="EMBL/GenBank/DDBJ databases">
        <authorList>
            <person name="Nowell W R."/>
        </authorList>
    </citation>
    <scope>NUCLEOTIDE SEQUENCE</scope>
</reference>
<dbReference type="Proteomes" id="UP000663848">
    <property type="component" value="Unassembled WGS sequence"/>
</dbReference>
<accession>A0A817U8S1</accession>
<comment type="caution">
    <text evidence="1">The sequence shown here is derived from an EMBL/GenBank/DDBJ whole genome shotgun (WGS) entry which is preliminary data.</text>
</comment>
<evidence type="ECO:0000313" key="3">
    <source>
        <dbReference type="EMBL" id="CAF3486984.1"/>
    </source>
</evidence>
<organism evidence="1 9">
    <name type="scientific">Rotaria socialis</name>
    <dbReference type="NCBI Taxonomy" id="392032"/>
    <lineage>
        <taxon>Eukaryota</taxon>
        <taxon>Metazoa</taxon>
        <taxon>Spiralia</taxon>
        <taxon>Gnathifera</taxon>
        <taxon>Rotifera</taxon>
        <taxon>Eurotatoria</taxon>
        <taxon>Bdelloidea</taxon>
        <taxon>Philodinida</taxon>
        <taxon>Philodinidae</taxon>
        <taxon>Rotaria</taxon>
    </lineage>
</organism>